<keyword evidence="2" id="KW-0472">Membrane</keyword>
<feature type="transmembrane region" description="Helical" evidence="2">
    <location>
        <begin position="20"/>
        <end position="42"/>
    </location>
</feature>
<accession>A0ABY5NK79</accession>
<dbReference type="EMBL" id="CP091139">
    <property type="protein sequence ID" value="UUT35534.1"/>
    <property type="molecule type" value="Genomic_DNA"/>
</dbReference>
<keyword evidence="2" id="KW-0812">Transmembrane</keyword>
<proteinExistence type="predicted"/>
<sequence length="163" mass="17845">MLFLLGDALVRSDVGEALLLAPWPLLALWFVYVSAFASHLEVDDDAITVQNMLRVIRVPFARIVDMQWRWQVELALDDGTSVRSLGGPVQGRPGRRPGRQDQTPPTVQAQWDYLVRVREDAAGRAVGSPEDPVRRGWDVPALIVLAVLVVWAGAALIVSGGPS</sequence>
<feature type="transmembrane region" description="Helical" evidence="2">
    <location>
        <begin position="139"/>
        <end position="158"/>
    </location>
</feature>
<evidence type="ECO:0000256" key="2">
    <source>
        <dbReference type="SAM" id="Phobius"/>
    </source>
</evidence>
<name>A0ABY5NK79_9MICO</name>
<evidence type="ECO:0000313" key="3">
    <source>
        <dbReference type="EMBL" id="UUT35534.1"/>
    </source>
</evidence>
<keyword evidence="4" id="KW-1185">Reference proteome</keyword>
<evidence type="ECO:0008006" key="5">
    <source>
        <dbReference type="Google" id="ProtNLM"/>
    </source>
</evidence>
<keyword evidence="2" id="KW-1133">Transmembrane helix</keyword>
<reference evidence="3" key="1">
    <citation type="submission" date="2022-01" db="EMBL/GenBank/DDBJ databases">
        <title>Microbacterium eymi and Microbacterium rhizovicinus sp. nov., isolated from the rhizospheric soil of Elymus tsukushiensis, a plant native to the Dokdo Islands, Republic of Korea.</title>
        <authorList>
            <person name="Hwang Y.J."/>
        </authorList>
    </citation>
    <scope>NUCLEOTIDE SEQUENCE</scope>
    <source>
        <strain evidence="3">KUDC0405</strain>
    </source>
</reference>
<feature type="region of interest" description="Disordered" evidence="1">
    <location>
        <begin position="84"/>
        <end position="105"/>
    </location>
</feature>
<organism evidence="3 4">
    <name type="scientific">Microbacterium elymi</name>
    <dbReference type="NCBI Taxonomy" id="2909587"/>
    <lineage>
        <taxon>Bacteria</taxon>
        <taxon>Bacillati</taxon>
        <taxon>Actinomycetota</taxon>
        <taxon>Actinomycetes</taxon>
        <taxon>Micrococcales</taxon>
        <taxon>Microbacteriaceae</taxon>
        <taxon>Microbacterium</taxon>
    </lineage>
</organism>
<dbReference type="Proteomes" id="UP001054811">
    <property type="component" value="Chromosome"/>
</dbReference>
<evidence type="ECO:0000256" key="1">
    <source>
        <dbReference type="SAM" id="MobiDB-lite"/>
    </source>
</evidence>
<protein>
    <recommendedName>
        <fullName evidence="5">PH domain-containing protein</fullName>
    </recommendedName>
</protein>
<dbReference type="RefSeq" id="WP_259612140.1">
    <property type="nucleotide sequence ID" value="NZ_CP091139.2"/>
</dbReference>
<gene>
    <name evidence="3" type="ORF">L2X98_19510</name>
</gene>
<evidence type="ECO:0000313" key="4">
    <source>
        <dbReference type="Proteomes" id="UP001054811"/>
    </source>
</evidence>